<dbReference type="InterPro" id="IPR005301">
    <property type="entry name" value="MOB_kinase_act_fam"/>
</dbReference>
<dbReference type="FunFam" id="1.20.140.30:FF:000001">
    <property type="entry name" value="MOB kinase activator 1A"/>
    <property type="match status" value="1"/>
</dbReference>
<dbReference type="Pfam" id="PF03637">
    <property type="entry name" value="Mob1_phocein"/>
    <property type="match status" value="1"/>
</dbReference>
<feature type="binding site" evidence="1">
    <location>
        <position position="54"/>
    </location>
    <ligand>
        <name>Zn(2+)</name>
        <dbReference type="ChEBI" id="CHEBI:29105"/>
    </ligand>
</feature>
<reference evidence="2" key="1">
    <citation type="submission" date="2014-03" db="EMBL/GenBank/DDBJ databases">
        <title>The sialotranscriptome of Amblyomma triste, Amblyomma parvum and Amblyomma cajennense ticks, uncovered by 454-based RNA-seq.</title>
        <authorList>
            <person name="Garcia G.R."/>
            <person name="Gardinassi L.G."/>
            <person name="Ribeiro J.M."/>
            <person name="Anatriello E."/>
            <person name="Ferreira B.R."/>
            <person name="Moreira H.N."/>
            <person name="Mafra C."/>
            <person name="Olegario M.M."/>
            <person name="Szabo P.J."/>
            <person name="Miranda-Santos I.K."/>
            <person name="Maruyama S.R."/>
        </authorList>
    </citation>
    <scope>NUCLEOTIDE SEQUENCE</scope>
    <source>
        <strain evidence="2">Mato Grasso do Sul</strain>
        <tissue evidence="2">Salivary glands</tissue>
    </source>
</reference>
<dbReference type="SMART" id="SM01388">
    <property type="entry name" value="Mob1_phocein"/>
    <property type="match status" value="1"/>
</dbReference>
<dbReference type="InterPro" id="IPR036703">
    <property type="entry name" value="MOB_kinase_act_sf"/>
</dbReference>
<name>A0A023GF84_AMBTT</name>
<evidence type="ECO:0000256" key="1">
    <source>
        <dbReference type="PIRSR" id="PIRSR605301-1"/>
    </source>
</evidence>
<feature type="binding site" evidence="1">
    <location>
        <position position="59"/>
    </location>
    <ligand>
        <name>Zn(2+)</name>
        <dbReference type="ChEBI" id="CHEBI:29105"/>
    </ligand>
</feature>
<organism evidence="2">
    <name type="scientific">Amblyomma triste</name>
    <name type="common">Neotropical tick</name>
    <dbReference type="NCBI Taxonomy" id="251400"/>
    <lineage>
        <taxon>Eukaryota</taxon>
        <taxon>Metazoa</taxon>
        <taxon>Ecdysozoa</taxon>
        <taxon>Arthropoda</taxon>
        <taxon>Chelicerata</taxon>
        <taxon>Arachnida</taxon>
        <taxon>Acari</taxon>
        <taxon>Parasitiformes</taxon>
        <taxon>Ixodida</taxon>
        <taxon>Ixodoidea</taxon>
        <taxon>Ixodidae</taxon>
        <taxon>Amblyomminae</taxon>
        <taxon>Amblyomma</taxon>
    </lineage>
</organism>
<keyword evidence="1" id="KW-0862">Zinc</keyword>
<keyword evidence="1" id="KW-0479">Metal-binding</keyword>
<feature type="binding site" evidence="1">
    <location>
        <position position="141"/>
    </location>
    <ligand>
        <name>Zn(2+)</name>
        <dbReference type="ChEBI" id="CHEBI:29105"/>
    </ligand>
</feature>
<proteinExistence type="evidence at transcript level"/>
<evidence type="ECO:0000313" key="2">
    <source>
        <dbReference type="EMBL" id="JAC32741.1"/>
    </source>
</evidence>
<feature type="binding site" evidence="1">
    <location>
        <position position="136"/>
    </location>
    <ligand>
        <name>Zn(2+)</name>
        <dbReference type="ChEBI" id="CHEBI:29105"/>
    </ligand>
</feature>
<dbReference type="AlphaFoldDB" id="A0A023GF84"/>
<accession>A0A023GF84</accession>
<dbReference type="Gene3D" id="1.20.140.30">
    <property type="entry name" value="MOB kinase activator"/>
    <property type="match status" value="1"/>
</dbReference>
<dbReference type="SUPFAM" id="SSF101152">
    <property type="entry name" value="Mob1/phocein"/>
    <property type="match status" value="1"/>
</dbReference>
<protein>
    <submittedName>
        <fullName evidence="2">Putative cell cycle-associated protein mob1-1</fullName>
    </submittedName>
</protein>
<dbReference type="PANTHER" id="PTHR22599">
    <property type="entry name" value="MPS ONE BINDER KINASE ACTIVATOR-LIKE MOB"/>
    <property type="match status" value="1"/>
</dbReference>
<dbReference type="EMBL" id="GBBM01002677">
    <property type="protein sequence ID" value="JAC32741.1"/>
    <property type="molecule type" value="mRNA"/>
</dbReference>
<sequence length="193" mass="22237">MYRLKGRVATLGSGNLRQAVMLPEGEDLNEWIAVHTVDLFHQVCMVYGTIAHFCTESSCAVMTAGPKYEYHWADGQSFREPIRCSAPAYINHLASWVQGQLDDETLFPSQVGLPFPENFIQVARRILRRLFRVYAHIYYQHFPQVLALGEEAHLNTSFKHFAFFVREFSLVDQRNLVPLQELIEKLTTGMEDQ</sequence>